<dbReference type="Pfam" id="PF01420">
    <property type="entry name" value="Methylase_S"/>
    <property type="match status" value="2"/>
</dbReference>
<accession>A0A2K8SYN6</accession>
<dbReference type="InterPro" id="IPR000055">
    <property type="entry name" value="Restrct_endonuc_typeI_TRD"/>
</dbReference>
<dbReference type="SUPFAM" id="SSF116734">
    <property type="entry name" value="DNA methylase specificity domain"/>
    <property type="match status" value="2"/>
</dbReference>
<feature type="domain" description="Type I restriction modification DNA specificity" evidence="4">
    <location>
        <begin position="222"/>
        <end position="373"/>
    </location>
</feature>
<dbReference type="EMBL" id="CP024785">
    <property type="protein sequence ID" value="AUB40542.1"/>
    <property type="molecule type" value="Genomic_DNA"/>
</dbReference>
<dbReference type="REBASE" id="225809">
    <property type="entry name" value="S.NflNUN1ORF6558P"/>
</dbReference>
<proteinExistence type="inferred from homology"/>
<dbReference type="GO" id="GO:0003677">
    <property type="term" value="F:DNA binding"/>
    <property type="evidence" value="ECO:0007669"/>
    <property type="project" value="UniProtKB-KW"/>
</dbReference>
<dbReference type="KEGG" id="nfl:COO91_06559"/>
<organism evidence="5 6">
    <name type="scientific">Nostoc flagelliforme CCNUN1</name>
    <dbReference type="NCBI Taxonomy" id="2038116"/>
    <lineage>
        <taxon>Bacteria</taxon>
        <taxon>Bacillati</taxon>
        <taxon>Cyanobacteriota</taxon>
        <taxon>Cyanophyceae</taxon>
        <taxon>Nostocales</taxon>
        <taxon>Nostocaceae</taxon>
        <taxon>Nostoc</taxon>
    </lineage>
</organism>
<keyword evidence="3" id="KW-0238">DNA-binding</keyword>
<sequence>MKEWVVTKLGNVADFYNGGAWSPDEYVDSGINVVRVTDISNGTISLDNCKYLSPASLDKYKKHTLFTGDLIITTVGSHPTQPGSVVGRAAIVPDNVQGALLNQNAVRITPSSVFLDKVYLGYLGKSQFFRDYIIQCARGSANQVRMSIGLLKEMEIPLPPLPTQCKIASILSAYDDLIENNTRRIKILEEMARSLYHEWFVKFRFPGHGQVKMVESELGLIPEGWEVRKLEQLGLLARGKSKHRPRNDPSLFGGIYPFIQTGEVKEASLYVTNYTQTYNDNGLAQSKLWESGTLLITIAANIAETAIINFQACFPDSVVGFVPNTYLVSAEFIKYSIDTLKIRMQNVSKGTTQDNLSLEKIKIFNFLVPEQEIMQLFISRTNPLFSQMKNLLLKNHNLRQTRDLLLPKLISGEIDVESLDTSTQDVAA</sequence>
<evidence type="ECO:0000256" key="1">
    <source>
        <dbReference type="ARBA" id="ARBA00010923"/>
    </source>
</evidence>
<dbReference type="CDD" id="cd17512">
    <property type="entry name" value="RMtype1_S_BceB55ORF5615P-TRD2-CR2_like"/>
    <property type="match status" value="1"/>
</dbReference>
<dbReference type="Gene3D" id="3.90.220.20">
    <property type="entry name" value="DNA methylase specificity domains"/>
    <property type="match status" value="2"/>
</dbReference>
<dbReference type="InterPro" id="IPR052021">
    <property type="entry name" value="Type-I_RS_S_subunit"/>
</dbReference>
<comment type="similarity">
    <text evidence="1">Belongs to the type-I restriction system S methylase family.</text>
</comment>
<dbReference type="RefSeq" id="WP_100901224.1">
    <property type="nucleotide sequence ID" value="NZ_CAWNNC010000001.1"/>
</dbReference>
<reference evidence="5 6" key="1">
    <citation type="submission" date="2017-11" db="EMBL/GenBank/DDBJ databases">
        <title>Complete genome of a free-living desiccation-tolerant cyanobacterium and its photosynthetic adaptation to extreme terrestrial habitat.</title>
        <authorList>
            <person name="Shang J."/>
        </authorList>
    </citation>
    <scope>NUCLEOTIDE SEQUENCE [LARGE SCALE GENOMIC DNA]</scope>
    <source>
        <strain evidence="5 6">CCNUN1</strain>
    </source>
</reference>
<evidence type="ECO:0000259" key="4">
    <source>
        <dbReference type="Pfam" id="PF01420"/>
    </source>
</evidence>
<dbReference type="Proteomes" id="UP000232003">
    <property type="component" value="Chromosome"/>
</dbReference>
<dbReference type="GO" id="GO:0009307">
    <property type="term" value="P:DNA restriction-modification system"/>
    <property type="evidence" value="ECO:0007669"/>
    <property type="project" value="UniProtKB-KW"/>
</dbReference>
<name>A0A2K8SYN6_9NOSO</name>
<evidence type="ECO:0000256" key="2">
    <source>
        <dbReference type="ARBA" id="ARBA00022747"/>
    </source>
</evidence>
<keyword evidence="2" id="KW-0680">Restriction system</keyword>
<feature type="domain" description="Type I restriction modification DNA specificity" evidence="4">
    <location>
        <begin position="1"/>
        <end position="189"/>
    </location>
</feature>
<dbReference type="Gene3D" id="1.10.287.1120">
    <property type="entry name" value="Bipartite methylase S protein"/>
    <property type="match status" value="1"/>
</dbReference>
<protein>
    <submittedName>
        <fullName evidence="5">HsdS, type I restriction enzyme, S subunit</fullName>
    </submittedName>
</protein>
<dbReference type="OrthoDB" id="9815652at2"/>
<gene>
    <name evidence="5" type="ORF">COO91_06559</name>
</gene>
<dbReference type="InterPro" id="IPR044946">
    <property type="entry name" value="Restrct_endonuc_typeI_TRD_sf"/>
</dbReference>
<dbReference type="PANTHER" id="PTHR30408:SF12">
    <property type="entry name" value="TYPE I RESTRICTION ENZYME MJAVIII SPECIFICITY SUBUNIT"/>
    <property type="match status" value="1"/>
</dbReference>
<keyword evidence="6" id="KW-1185">Reference proteome</keyword>
<dbReference type="AlphaFoldDB" id="A0A2K8SYN6"/>
<evidence type="ECO:0000313" key="5">
    <source>
        <dbReference type="EMBL" id="AUB40542.1"/>
    </source>
</evidence>
<dbReference type="CDD" id="cd17282">
    <property type="entry name" value="RMtype1_S_Eco16444ORF1681_TRD1-CR1_like"/>
    <property type="match status" value="1"/>
</dbReference>
<evidence type="ECO:0000313" key="6">
    <source>
        <dbReference type="Proteomes" id="UP000232003"/>
    </source>
</evidence>
<dbReference type="PANTHER" id="PTHR30408">
    <property type="entry name" value="TYPE-1 RESTRICTION ENZYME ECOKI SPECIFICITY PROTEIN"/>
    <property type="match status" value="1"/>
</dbReference>
<evidence type="ECO:0000256" key="3">
    <source>
        <dbReference type="ARBA" id="ARBA00023125"/>
    </source>
</evidence>